<feature type="compositionally biased region" description="Low complexity" evidence="1">
    <location>
        <begin position="307"/>
        <end position="328"/>
    </location>
</feature>
<feature type="region of interest" description="Disordered" evidence="1">
    <location>
        <begin position="372"/>
        <end position="409"/>
    </location>
</feature>
<dbReference type="EMBL" id="KE145357">
    <property type="protein sequence ID" value="EPE33677.1"/>
    <property type="molecule type" value="Genomic_DNA"/>
</dbReference>
<dbReference type="AlphaFoldDB" id="S3D5C8"/>
<protein>
    <submittedName>
        <fullName evidence="3">Uncharacterized protein</fullName>
    </submittedName>
</protein>
<gene>
    <name evidence="3" type="ORF">GLAREA_06690</name>
</gene>
<dbReference type="eggNOG" id="ENOG502SEYQ">
    <property type="taxonomic scope" value="Eukaryota"/>
</dbReference>
<keyword evidence="2" id="KW-0812">Transmembrane</keyword>
<evidence type="ECO:0000313" key="4">
    <source>
        <dbReference type="Proteomes" id="UP000016922"/>
    </source>
</evidence>
<dbReference type="RefSeq" id="XP_008078829.1">
    <property type="nucleotide sequence ID" value="XM_008080638.1"/>
</dbReference>
<keyword evidence="2" id="KW-1133">Transmembrane helix</keyword>
<dbReference type="Proteomes" id="UP000016922">
    <property type="component" value="Unassembled WGS sequence"/>
</dbReference>
<feature type="region of interest" description="Disordered" evidence="1">
    <location>
        <begin position="1"/>
        <end position="144"/>
    </location>
</feature>
<accession>S3D5C8</accession>
<feature type="region of interest" description="Disordered" evidence="1">
    <location>
        <begin position="171"/>
        <end position="228"/>
    </location>
</feature>
<dbReference type="HOGENOM" id="CLU_405987_0_0_1"/>
<feature type="compositionally biased region" description="Basic residues" evidence="1">
    <location>
        <begin position="16"/>
        <end position="28"/>
    </location>
</feature>
<evidence type="ECO:0000256" key="2">
    <source>
        <dbReference type="SAM" id="Phobius"/>
    </source>
</evidence>
<dbReference type="OrthoDB" id="5411141at2759"/>
<dbReference type="OMA" id="THIIGQY"/>
<sequence length="677" mass="71942">MAPLEREHQSSMAGSSRRRKGVAVRVPLRRRERENNDNGSDNGGRGRGGGFGGFGRGDGNGDGNGKSGGGRGGGDGNGGDSKDGDGPGRSQKSQKGGGGDDDDEEDNDTEEEKPKDQPSGPPPAEAVPTSPAPVVPTLESPVPVVPVDTPAVPAVSSVPVVVPVTSTTPAIVEPSSSQEQLSLPTPAPPVVTPTSSLTSSAIEPSSTSSESAIPSSLSTSASETATPLPSMSVLTTTMTASSTSEIPGVPSDTATQARKGLDDPTSSLATRLPVQDSMPTMTMTETLMVTPLSVVQTTSTRNPRFTGFPGPFPSGFPSNRRPGNNRPNTGLSPTAERFLVAIGAIGAFIIVLAGIFLLMRMKGIDVLKKTRNRKVRKGGPRGMYGWRRNSNAPSEDPPQYNGETPYGFPEDEKRDLDRKVADDNFAPSISPAMLPPLAIPNTTATLNRTESPNSSFPLARNVSPFGAYSPHDSPIADLQASYNNTGRRNTMLSRQVPEANNTIPTQATYATREPPNPQYSNQPQPNHMSYMSSLSSGFGDGLVLPDPNNPNVMMQGYRPSRPPGAFSWMQVPAQRRGDRDTIYTTTSEDSAPRFRTVNSWVAQQATRVPVPEQNIPSVPAIPLQLQTAQYYTPPVQPVHQRNISEDPVFKFHPGDEVQISRGSRVPSEILNRKTGIN</sequence>
<feature type="compositionally biased region" description="Acidic residues" evidence="1">
    <location>
        <begin position="99"/>
        <end position="111"/>
    </location>
</feature>
<feature type="compositionally biased region" description="Pro residues" evidence="1">
    <location>
        <begin position="119"/>
        <end position="134"/>
    </location>
</feature>
<proteinExistence type="predicted"/>
<feature type="region of interest" description="Disordered" evidence="1">
    <location>
        <begin position="240"/>
        <end position="273"/>
    </location>
</feature>
<feature type="transmembrane region" description="Helical" evidence="2">
    <location>
        <begin position="338"/>
        <end position="359"/>
    </location>
</feature>
<organism evidence="3 4">
    <name type="scientific">Glarea lozoyensis (strain ATCC 20868 / MF5171)</name>
    <dbReference type="NCBI Taxonomy" id="1116229"/>
    <lineage>
        <taxon>Eukaryota</taxon>
        <taxon>Fungi</taxon>
        <taxon>Dikarya</taxon>
        <taxon>Ascomycota</taxon>
        <taxon>Pezizomycotina</taxon>
        <taxon>Leotiomycetes</taxon>
        <taxon>Helotiales</taxon>
        <taxon>Helotiaceae</taxon>
        <taxon>Glarea</taxon>
    </lineage>
</organism>
<keyword evidence="4" id="KW-1185">Reference proteome</keyword>
<keyword evidence="2" id="KW-0472">Membrane</keyword>
<evidence type="ECO:0000313" key="3">
    <source>
        <dbReference type="EMBL" id="EPE33677.1"/>
    </source>
</evidence>
<reference evidence="3 4" key="1">
    <citation type="journal article" date="2013" name="BMC Genomics">
        <title>Genomics-driven discovery of the pneumocandin biosynthetic gene cluster in the fungus Glarea lozoyensis.</title>
        <authorList>
            <person name="Chen L."/>
            <person name="Yue Q."/>
            <person name="Zhang X."/>
            <person name="Xiang M."/>
            <person name="Wang C."/>
            <person name="Li S."/>
            <person name="Che Y."/>
            <person name="Ortiz-Lopez F.J."/>
            <person name="Bills G.F."/>
            <person name="Liu X."/>
            <person name="An Z."/>
        </authorList>
    </citation>
    <scope>NUCLEOTIDE SEQUENCE [LARGE SCALE GENOMIC DNA]</scope>
    <source>
        <strain evidence="4">ATCC 20868 / MF5171</strain>
    </source>
</reference>
<name>S3D5C8_GLAL2</name>
<feature type="compositionally biased region" description="Low complexity" evidence="1">
    <location>
        <begin position="192"/>
        <end position="228"/>
    </location>
</feature>
<evidence type="ECO:0000256" key="1">
    <source>
        <dbReference type="SAM" id="MobiDB-lite"/>
    </source>
</evidence>
<dbReference type="GeneID" id="19465743"/>
<feature type="region of interest" description="Disordered" evidence="1">
    <location>
        <begin position="300"/>
        <end position="330"/>
    </location>
</feature>
<dbReference type="KEGG" id="glz:GLAREA_06690"/>
<feature type="compositionally biased region" description="Gly residues" evidence="1">
    <location>
        <begin position="41"/>
        <end position="79"/>
    </location>
</feature>